<gene>
    <name evidence="1" type="ORF">DS031_06010</name>
</gene>
<organism evidence="1 2">
    <name type="scientific">Bacillus taeanensis</name>
    <dbReference type="NCBI Taxonomy" id="273032"/>
    <lineage>
        <taxon>Bacteria</taxon>
        <taxon>Bacillati</taxon>
        <taxon>Bacillota</taxon>
        <taxon>Bacilli</taxon>
        <taxon>Bacillales</taxon>
        <taxon>Bacillaceae</taxon>
        <taxon>Bacillus</taxon>
    </lineage>
</organism>
<evidence type="ECO:0000313" key="2">
    <source>
        <dbReference type="Proteomes" id="UP000253314"/>
    </source>
</evidence>
<proteinExistence type="predicted"/>
<dbReference type="Proteomes" id="UP000253314">
    <property type="component" value="Unassembled WGS sequence"/>
</dbReference>
<protein>
    <submittedName>
        <fullName evidence="1">Uncharacterized protein</fullName>
    </submittedName>
</protein>
<dbReference type="RefSeq" id="WP_113805022.1">
    <property type="nucleotide sequence ID" value="NZ_QOCW01000004.1"/>
</dbReference>
<dbReference type="AlphaFoldDB" id="A0A366XVZ5"/>
<sequence length="169" mass="19772">MKICYGVEMKALKEKLPGYTAQIIKKTAELANVIDRDDQLVIIESKTEAAQLAAFYQEKDILENQFTLFRLEQVEMTDLFFDYGFSSTSNHAYLYEETSLPFIIKNGDLKQIEMALLQIEEHLIAKETNDQIFYYINRHQKELIEKYAQAYNITISFPYDDENASRQTL</sequence>
<comment type="caution">
    <text evidence="1">The sequence shown here is derived from an EMBL/GenBank/DDBJ whole genome shotgun (WGS) entry which is preliminary data.</text>
</comment>
<dbReference type="EMBL" id="QOCW01000004">
    <property type="protein sequence ID" value="RBW70570.1"/>
    <property type="molecule type" value="Genomic_DNA"/>
</dbReference>
<dbReference type="OrthoDB" id="2966456at2"/>
<accession>A0A366XVZ5</accession>
<name>A0A366XVZ5_9BACI</name>
<evidence type="ECO:0000313" key="1">
    <source>
        <dbReference type="EMBL" id="RBW70570.1"/>
    </source>
</evidence>
<reference evidence="1 2" key="1">
    <citation type="submission" date="2018-07" db="EMBL/GenBank/DDBJ databases">
        <title>Lottiidibacillus patelloidae gen. nov., sp. nov., isolated from the intestinal tract of a marine limpet and the reclassification of B. taeanensis BH030017T, B. algicola KMM 3737T and B. hwajinpoensis SW-72T as genus Lottiidibacillus.</title>
        <authorList>
            <person name="Liu R."/>
            <person name="Huang Z."/>
        </authorList>
    </citation>
    <scope>NUCLEOTIDE SEQUENCE [LARGE SCALE GENOMIC DNA]</scope>
    <source>
        <strain evidence="1 2">BH030017</strain>
    </source>
</reference>
<keyword evidence="2" id="KW-1185">Reference proteome</keyword>